<reference evidence="2 3" key="1">
    <citation type="submission" date="2019-06" db="EMBL/GenBank/DDBJ databases">
        <title>Sequencing the genomes of 1000 actinobacteria strains.</title>
        <authorList>
            <person name="Klenk H.-P."/>
        </authorList>
    </citation>
    <scope>NUCLEOTIDE SEQUENCE [LARGE SCALE GENOMIC DNA]</scope>
    <source>
        <strain evidence="2 3">DSM 26477</strain>
    </source>
</reference>
<dbReference type="EMBL" id="VFOM01000001">
    <property type="protein sequence ID" value="TQL48311.1"/>
    <property type="molecule type" value="Genomic_DNA"/>
</dbReference>
<dbReference type="InterPro" id="IPR050789">
    <property type="entry name" value="Diverse_Enzym_Activities"/>
</dbReference>
<dbReference type="PANTHER" id="PTHR43283:SF18">
    <property type="match status" value="1"/>
</dbReference>
<dbReference type="Gene3D" id="3.40.710.10">
    <property type="entry name" value="DD-peptidase/beta-lactamase superfamily"/>
    <property type="match status" value="1"/>
</dbReference>
<name>A0A542YJT5_9MICO</name>
<dbReference type="InterPro" id="IPR001466">
    <property type="entry name" value="Beta-lactam-related"/>
</dbReference>
<organism evidence="2 3">
    <name type="scientific">Homoserinimonas aerilata</name>
    <dbReference type="NCBI Taxonomy" id="1162970"/>
    <lineage>
        <taxon>Bacteria</taxon>
        <taxon>Bacillati</taxon>
        <taxon>Actinomycetota</taxon>
        <taxon>Actinomycetes</taxon>
        <taxon>Micrococcales</taxon>
        <taxon>Microbacteriaceae</taxon>
        <taxon>Homoserinimonas</taxon>
    </lineage>
</organism>
<comment type="caution">
    <text evidence="2">The sequence shown here is derived from an EMBL/GenBank/DDBJ whole genome shotgun (WGS) entry which is preliminary data.</text>
</comment>
<accession>A0A542YJT5</accession>
<proteinExistence type="predicted"/>
<gene>
    <name evidence="2" type="ORF">FB562_1402</name>
</gene>
<evidence type="ECO:0000259" key="1">
    <source>
        <dbReference type="Pfam" id="PF00144"/>
    </source>
</evidence>
<protein>
    <submittedName>
        <fullName evidence="2">CubicO group peptidase (Beta-lactamase class C family)</fullName>
    </submittedName>
</protein>
<keyword evidence="3" id="KW-1185">Reference proteome</keyword>
<evidence type="ECO:0000313" key="2">
    <source>
        <dbReference type="EMBL" id="TQL48311.1"/>
    </source>
</evidence>
<evidence type="ECO:0000313" key="3">
    <source>
        <dbReference type="Proteomes" id="UP000317998"/>
    </source>
</evidence>
<dbReference type="PANTHER" id="PTHR43283">
    <property type="entry name" value="BETA-LACTAMASE-RELATED"/>
    <property type="match status" value="1"/>
</dbReference>
<dbReference type="Proteomes" id="UP000317998">
    <property type="component" value="Unassembled WGS sequence"/>
</dbReference>
<dbReference type="SUPFAM" id="SSF56601">
    <property type="entry name" value="beta-lactamase/transpeptidase-like"/>
    <property type="match status" value="1"/>
</dbReference>
<dbReference type="InterPro" id="IPR012338">
    <property type="entry name" value="Beta-lactam/transpept-like"/>
</dbReference>
<dbReference type="AlphaFoldDB" id="A0A542YJT5"/>
<sequence length="354" mass="38907">MRVGLDETRLRAVLDGVSARPDIGPVSFALARPETGWSWSYESETEPKPYFVGSITNMYTAALALQLRQEGLLDLDEPIAAHLGADLLAGLHVYREHDRSEELTARQLLSQTSGLADYFEQRRAHDGASVRDDALRRDRGWTFEQALSTVRTQLRPAFPPGTGRRAFYSDTNALLLGRVIEVLTGRSWEQAVTERILSPLSLASSWPFGLADVERYDTVAAIHNGPDAVRIPLTMASVRAQGSLVSTADDGIVFLRAFLGGELFDRGQLDEMTGEWRRIAFPLSYGLGLMRFSMPRLLSPGAAPREFFGHGGSTGSVLFHAPESGLFISGTVNQLKNKTLAYRLMARLAALAVE</sequence>
<feature type="domain" description="Beta-lactamase-related" evidence="1">
    <location>
        <begin position="49"/>
        <end position="350"/>
    </location>
</feature>
<dbReference type="Pfam" id="PF00144">
    <property type="entry name" value="Beta-lactamase"/>
    <property type="match status" value="1"/>
</dbReference>